<feature type="transmembrane region" description="Helical" evidence="1">
    <location>
        <begin position="389"/>
        <end position="410"/>
    </location>
</feature>
<feature type="transmembrane region" description="Helical" evidence="1">
    <location>
        <begin position="194"/>
        <end position="214"/>
    </location>
</feature>
<evidence type="ECO:0000313" key="3">
    <source>
        <dbReference type="Proteomes" id="UP000467522"/>
    </source>
</evidence>
<organism evidence="2 3">
    <name type="scientific">Burkholderia lata (strain ATCC 17760 / DSM 23089 / LMG 22485 / NCIMB 9086 / R18194 / 383)</name>
    <dbReference type="NCBI Taxonomy" id="482957"/>
    <lineage>
        <taxon>Bacteria</taxon>
        <taxon>Pseudomonadati</taxon>
        <taxon>Pseudomonadota</taxon>
        <taxon>Betaproteobacteria</taxon>
        <taxon>Burkholderiales</taxon>
        <taxon>Burkholderiaceae</taxon>
        <taxon>Burkholderia</taxon>
        <taxon>Burkholderia cepacia complex</taxon>
    </lineage>
</organism>
<feature type="transmembrane region" description="Helical" evidence="1">
    <location>
        <begin position="484"/>
        <end position="505"/>
    </location>
</feature>
<comment type="caution">
    <text evidence="2">The sequence shown here is derived from an EMBL/GenBank/DDBJ whole genome shotgun (WGS) entry which is preliminary data.</text>
</comment>
<reference evidence="3" key="1">
    <citation type="journal article" date="2020" name="MBio">
        <title>Horizontal gene transfer to a defensive symbiont with a reduced genome amongst a multipartite beetle microbiome.</title>
        <authorList>
            <person name="Waterworth S.C."/>
            <person name="Florez L.V."/>
            <person name="Rees E.R."/>
            <person name="Hertweck C."/>
            <person name="Kaltenpoth M."/>
            <person name="Kwan J.C."/>
        </authorList>
    </citation>
    <scope>NUCLEOTIDE SEQUENCE [LARGE SCALE GENOMIC DNA]</scope>
</reference>
<feature type="transmembrane region" description="Helical" evidence="1">
    <location>
        <begin position="449"/>
        <end position="472"/>
    </location>
</feature>
<dbReference type="RefSeq" id="WP_278647003.1">
    <property type="nucleotide sequence ID" value="NZ_WNDV01000009.1"/>
</dbReference>
<keyword evidence="1" id="KW-0472">Membrane</keyword>
<evidence type="ECO:0008006" key="4">
    <source>
        <dbReference type="Google" id="ProtNLM"/>
    </source>
</evidence>
<evidence type="ECO:0000313" key="2">
    <source>
        <dbReference type="EMBL" id="KAF1037339.1"/>
    </source>
</evidence>
<feature type="transmembrane region" description="Helical" evidence="1">
    <location>
        <begin position="146"/>
        <end position="173"/>
    </location>
</feature>
<evidence type="ECO:0000256" key="1">
    <source>
        <dbReference type="SAM" id="Phobius"/>
    </source>
</evidence>
<dbReference type="Proteomes" id="UP000467522">
    <property type="component" value="Unassembled WGS sequence"/>
</dbReference>
<protein>
    <recommendedName>
        <fullName evidence="4">Fenitrothion hydrolase protein FedB</fullName>
    </recommendedName>
</protein>
<gene>
    <name evidence="2" type="ORF">GAK33_03272</name>
</gene>
<feature type="transmembrane region" description="Helical" evidence="1">
    <location>
        <begin position="220"/>
        <end position="238"/>
    </location>
</feature>
<dbReference type="AlphaFoldDB" id="A0A833PUE4"/>
<feature type="transmembrane region" description="Helical" evidence="1">
    <location>
        <begin position="103"/>
        <end position="126"/>
    </location>
</feature>
<proteinExistence type="predicted"/>
<dbReference type="EMBL" id="WNDV01000009">
    <property type="protein sequence ID" value="KAF1037339.1"/>
    <property type="molecule type" value="Genomic_DNA"/>
</dbReference>
<keyword evidence="1" id="KW-0812">Transmembrane</keyword>
<keyword evidence="1" id="KW-1133">Transmembrane helix</keyword>
<feature type="transmembrane region" description="Helical" evidence="1">
    <location>
        <begin position="59"/>
        <end position="82"/>
    </location>
</feature>
<accession>A0A833PUE4</accession>
<name>A0A833PUE4_BURL3</name>
<sequence>MHDDFEYGARDATASVDVNFRVPRCNAWRAATATAFLACVPTCADAHAWNIPYYLPVPLWLYAYAATGTLVVSFMILAFASGSGSGARVPDTRAPAIRWRWEWRIPAVALAAGQAASLGFVVLLIVSGLAGTQNPFVNLSMSGFWLWFYLGSIYVSAVFGDLYALTNPFALMLRLAARCVPGIDRGRYRYPRGLASYPALLAYVALIALELFGAARPRDASLFLVGYAICALAGSSCFGRDVWLRHFDAFGILCGLCARLSPFEWRRVSAREISIRLRNPVAVMASEPPFDASLVIFLSFMLSSTAYDGLRDTAVWNTFFWRGIDPLIVAVFPVLKNDYAIAGDLVLAGQWATFALVGLAYHGLFRGFCALGAAGSRAALDGNAFARQFCLLLLPIALFYNVCHYFTLFIDQGRQIVSLLSDPLGIGWNLLSIEPAQVAPTALLIDVGYIWHAQVLLILAGHVLSVVVTHAIAVRHRVLAGTVVLNQLPLLVLTIALTISGLWILSLPLA</sequence>